<keyword evidence="3" id="KW-0001">2Fe-2S</keyword>
<dbReference type="RefSeq" id="WP_011292446.1">
    <property type="nucleotide sequence ID" value="NC_007333.1"/>
</dbReference>
<proteinExistence type="predicted"/>
<keyword evidence="7" id="KW-1015">Disulfide bond</keyword>
<dbReference type="GO" id="GO:0046872">
    <property type="term" value="F:metal ion binding"/>
    <property type="evidence" value="ECO:0007669"/>
    <property type="project" value="UniProtKB-KW"/>
</dbReference>
<keyword evidence="6" id="KW-0411">Iron-sulfur</keyword>
<dbReference type="STRING" id="269800.Tfu_2023"/>
<comment type="function">
    <text evidence="1">Iron-sulfur subunit of the cytochrome bc1 complex, an essential component of the respiratory electron transport chain required for ATP synthesis. The bc1 complex catalyzes the oxidation of menaquinol and the reduction of cytochrome c in the respiratory chain. The bc1 complex operates through a Q-cycle mechanism that couples electron transfer to generation of the proton gradient that drives ATP synthesis.</text>
</comment>
<evidence type="ECO:0000313" key="10">
    <source>
        <dbReference type="EMBL" id="AAZ56056.1"/>
    </source>
</evidence>
<dbReference type="InterPro" id="IPR017941">
    <property type="entry name" value="Rieske_2Fe-2S"/>
</dbReference>
<dbReference type="eggNOG" id="COG0723">
    <property type="taxonomic scope" value="Bacteria"/>
</dbReference>
<dbReference type="HOGENOM" id="CLU_055690_1_4_11"/>
<dbReference type="GO" id="GO:0016705">
    <property type="term" value="F:oxidoreductase activity, acting on paired donors, with incorporation or reduction of molecular oxygen"/>
    <property type="evidence" value="ECO:0007669"/>
    <property type="project" value="UniProtKB-ARBA"/>
</dbReference>
<dbReference type="GO" id="GO:0004497">
    <property type="term" value="F:monooxygenase activity"/>
    <property type="evidence" value="ECO:0007669"/>
    <property type="project" value="UniProtKB-ARBA"/>
</dbReference>
<protein>
    <recommendedName>
        <fullName evidence="2">Cytochrome bc1 complex Rieske iron-sulfur subunit</fullName>
    </recommendedName>
    <alternativeName>
        <fullName evidence="8">Cytochrome bc1 reductase complex subunit QcrA</fullName>
    </alternativeName>
</protein>
<dbReference type="SUPFAM" id="SSF50022">
    <property type="entry name" value="ISP domain"/>
    <property type="match status" value="1"/>
</dbReference>
<evidence type="ECO:0000256" key="8">
    <source>
        <dbReference type="ARBA" id="ARBA00029586"/>
    </source>
</evidence>
<evidence type="ECO:0000259" key="9">
    <source>
        <dbReference type="PROSITE" id="PS51296"/>
    </source>
</evidence>
<evidence type="ECO:0000256" key="6">
    <source>
        <dbReference type="ARBA" id="ARBA00023014"/>
    </source>
</evidence>
<dbReference type="PROSITE" id="PS51296">
    <property type="entry name" value="RIESKE"/>
    <property type="match status" value="1"/>
</dbReference>
<organism evidence="10">
    <name type="scientific">Thermobifida fusca (strain YX)</name>
    <dbReference type="NCBI Taxonomy" id="269800"/>
    <lineage>
        <taxon>Bacteria</taxon>
        <taxon>Bacillati</taxon>
        <taxon>Actinomycetota</taxon>
        <taxon>Actinomycetes</taxon>
        <taxon>Streptosporangiales</taxon>
        <taxon>Nocardiopsidaceae</taxon>
        <taxon>Thermobifida</taxon>
    </lineage>
</organism>
<dbReference type="PROSITE" id="PS51318">
    <property type="entry name" value="TAT"/>
    <property type="match status" value="1"/>
</dbReference>
<gene>
    <name evidence="10" type="ordered locus">Tfu_2023</name>
</gene>
<evidence type="ECO:0000256" key="3">
    <source>
        <dbReference type="ARBA" id="ARBA00022714"/>
    </source>
</evidence>
<dbReference type="PANTHER" id="PTHR10134">
    <property type="entry name" value="CYTOCHROME B-C1 COMPLEX SUBUNIT RIESKE, MITOCHONDRIAL"/>
    <property type="match status" value="1"/>
</dbReference>
<dbReference type="Pfam" id="PF00355">
    <property type="entry name" value="Rieske"/>
    <property type="match status" value="1"/>
</dbReference>
<reference evidence="10" key="1">
    <citation type="submission" date="2005-07" db="EMBL/GenBank/DDBJ databases">
        <title>Complete sequence of Thermobifida fusca YX.</title>
        <authorList>
            <consortium name="US DOE Joint Genome Institute"/>
            <person name="Copeland A."/>
            <person name="Lucas S."/>
            <person name="Lapidus A."/>
            <person name="Barry K."/>
            <person name="Detter J.C."/>
            <person name="Glavina T."/>
            <person name="Hammon N."/>
            <person name="Israni S."/>
            <person name="Pitluck S."/>
            <person name="Di Bartolo G."/>
            <person name="Chain P."/>
            <person name="Schmutz J."/>
            <person name="Larimer F."/>
            <person name="Land M."/>
            <person name="Lykidis A."/>
            <person name="Richardson P."/>
        </authorList>
    </citation>
    <scope>NUCLEOTIDE SEQUENCE</scope>
    <source>
        <strain evidence="10">YX</strain>
    </source>
</reference>
<evidence type="ECO:0000256" key="5">
    <source>
        <dbReference type="ARBA" id="ARBA00023004"/>
    </source>
</evidence>
<dbReference type="InterPro" id="IPR036922">
    <property type="entry name" value="Rieske_2Fe-2S_sf"/>
</dbReference>
<evidence type="ECO:0000256" key="4">
    <source>
        <dbReference type="ARBA" id="ARBA00022723"/>
    </source>
</evidence>
<feature type="domain" description="Rieske" evidence="9">
    <location>
        <begin position="47"/>
        <end position="137"/>
    </location>
</feature>
<evidence type="ECO:0000256" key="7">
    <source>
        <dbReference type="ARBA" id="ARBA00023157"/>
    </source>
</evidence>
<dbReference type="EMBL" id="CP000088">
    <property type="protein sequence ID" value="AAZ56056.1"/>
    <property type="molecule type" value="Genomic_DNA"/>
</dbReference>
<dbReference type="InterPro" id="IPR014349">
    <property type="entry name" value="Rieske_Fe-S_prot"/>
</dbReference>
<evidence type="ECO:0000256" key="2">
    <source>
        <dbReference type="ARBA" id="ARBA00015816"/>
    </source>
</evidence>
<dbReference type="CDD" id="cd03467">
    <property type="entry name" value="Rieske"/>
    <property type="match status" value="1"/>
</dbReference>
<dbReference type="AlphaFoldDB" id="Q47NB3"/>
<evidence type="ECO:0000256" key="1">
    <source>
        <dbReference type="ARBA" id="ARBA00002494"/>
    </source>
</evidence>
<accession>Q47NB3</accession>
<keyword evidence="5" id="KW-0408">Iron</keyword>
<dbReference type="GO" id="GO:0051537">
    <property type="term" value="F:2 iron, 2 sulfur cluster binding"/>
    <property type="evidence" value="ECO:0007669"/>
    <property type="project" value="UniProtKB-KW"/>
</dbReference>
<dbReference type="KEGG" id="tfu:Tfu_2023"/>
<sequence>MTTEPSPRVCRISRRAMLAGTGAAGAVALTATGCGTTPKPQDALRGTVVAQTTDVPEGGGLLLMDAKLVITQPEPGTFLAFSASCTHGGCTVQEVTTEILCLCHHSKFGLDGEVLQGPAVDPLEQFEVKVEGTDIILV</sequence>
<dbReference type="InterPro" id="IPR006311">
    <property type="entry name" value="TAT_signal"/>
</dbReference>
<dbReference type="Gene3D" id="2.102.10.10">
    <property type="entry name" value="Rieske [2Fe-2S] iron-sulphur domain"/>
    <property type="match status" value="1"/>
</dbReference>
<keyword evidence="4" id="KW-0479">Metal-binding</keyword>
<name>Q47NB3_THEFY</name>